<feature type="coiled-coil region" evidence="1">
    <location>
        <begin position="434"/>
        <end position="461"/>
    </location>
</feature>
<dbReference type="InterPro" id="IPR027417">
    <property type="entry name" value="P-loop_NTPase"/>
</dbReference>
<protein>
    <submittedName>
        <fullName evidence="3">AAA family ATPase</fullName>
    </submittedName>
</protein>
<feature type="domain" description="Protein CR006 P-loop" evidence="2">
    <location>
        <begin position="22"/>
        <end position="754"/>
    </location>
</feature>
<feature type="coiled-coil region" evidence="1">
    <location>
        <begin position="286"/>
        <end position="357"/>
    </location>
</feature>
<evidence type="ECO:0000256" key="1">
    <source>
        <dbReference type="SAM" id="Coils"/>
    </source>
</evidence>
<sequence length="772" mass="91396">MTIDVDLSSQEYEVFDIIKKPSFVNLQSKNFIFGKNGMGKSTLCKIVKNQFESYYDVKVFTGLNNILEDNKLNALVLGEDNVKAASELKQVDSELSILETNKEKLRTKLKSLGEKKDFEDEKVVKHDLCIAREAEESKLQNQRKDMDFFLQSKAKQLKEFNSPRITKITYYKNDFLKDISNFKIIEEVEEQKCKNILNEKPKSIIPDYEVIDIDFVGIIDNVNEILQYKIKEVITVKEIDDDLVKKEFALKGLKIHKAGENCSFCGNKIEEERLTNLELLISSTEIKENEKRIKDEYEKIEKLIKLMEKTRLLNKGDFYSHFSSEVDNINKNLEIKKEEYKNLLLTLKDKLNEKSRNAFSTVSEINIKIPDNFLHLNEGIQELIIQSNKLTGNLTNEQNLAKEKLRLHYVGLKLREKEEYRKGWRGYEIEDYELTSTKENIKKITNEIKNKKLAIKGLETEPEKNTLNYLLVEIRKLEIVKLEILKHTRSTYKLVRIINDKLKRSGKLNLELTLREDENKIEHYQVKDGETIRSIDKLSTGEKNIIGFLYFIESLNNLERKSHKNKIIIFDDPMNSNDDTMQYLMITEIQKLYRNQYLDKFNSKKDYFVCLTHNAHFYLNVQPYGNHRKQKLVGDNELKTVSKYNENNYYRIEDRNFVRITSEKEDFNTHYEFLWIELKSLYNNNLLNSMLNSMRRIIETYTKFNKIHLDKFYKNNEQHRKLFDVNSHSIDDHSMETLGKVKEELIEILEQIFKSNHAENHFNTYWKKPNNS</sequence>
<dbReference type="Proteomes" id="UP001597109">
    <property type="component" value="Unassembled WGS sequence"/>
</dbReference>
<evidence type="ECO:0000313" key="3">
    <source>
        <dbReference type="EMBL" id="MFD1031539.1"/>
    </source>
</evidence>
<dbReference type="EMBL" id="JBHTKI010000011">
    <property type="protein sequence ID" value="MFD1031539.1"/>
    <property type="molecule type" value="Genomic_DNA"/>
</dbReference>
<evidence type="ECO:0000259" key="2">
    <source>
        <dbReference type="Pfam" id="PF13166"/>
    </source>
</evidence>
<keyword evidence="1" id="KW-0175">Coiled coil</keyword>
<keyword evidence="4" id="KW-1185">Reference proteome</keyword>
<dbReference type="SUPFAM" id="SSF52540">
    <property type="entry name" value="P-loop containing nucleoside triphosphate hydrolases"/>
    <property type="match status" value="1"/>
</dbReference>
<dbReference type="Gene3D" id="3.40.50.300">
    <property type="entry name" value="P-loop containing nucleotide triphosphate hydrolases"/>
    <property type="match status" value="1"/>
</dbReference>
<organism evidence="3 4">
    <name type="scientific">Metaplanococcus flavidus</name>
    <dbReference type="NCBI Taxonomy" id="569883"/>
    <lineage>
        <taxon>Bacteria</taxon>
        <taxon>Bacillati</taxon>
        <taxon>Bacillota</taxon>
        <taxon>Bacilli</taxon>
        <taxon>Bacillales</taxon>
        <taxon>Caryophanaceae</taxon>
        <taxon>Metaplanococcus</taxon>
    </lineage>
</organism>
<feature type="coiled-coil region" evidence="1">
    <location>
        <begin position="88"/>
        <end position="122"/>
    </location>
</feature>
<dbReference type="RefSeq" id="WP_144841109.1">
    <property type="nucleotide sequence ID" value="NZ_JBHTKI010000011.1"/>
</dbReference>
<dbReference type="Pfam" id="PF13166">
    <property type="entry name" value="AAA_13"/>
    <property type="match status" value="1"/>
</dbReference>
<proteinExistence type="predicted"/>
<accession>A0ABW3LAA9</accession>
<evidence type="ECO:0000313" key="4">
    <source>
        <dbReference type="Proteomes" id="UP001597109"/>
    </source>
</evidence>
<comment type="caution">
    <text evidence="3">The sequence shown here is derived from an EMBL/GenBank/DDBJ whole genome shotgun (WGS) entry which is preliminary data.</text>
</comment>
<name>A0ABW3LAA9_9BACL</name>
<gene>
    <name evidence="3" type="ORF">ACFQ1X_08865</name>
</gene>
<dbReference type="InterPro" id="IPR026866">
    <property type="entry name" value="CR006_AAA"/>
</dbReference>
<reference evidence="4" key="1">
    <citation type="journal article" date="2019" name="Int. J. Syst. Evol. Microbiol.">
        <title>The Global Catalogue of Microorganisms (GCM) 10K type strain sequencing project: providing services to taxonomists for standard genome sequencing and annotation.</title>
        <authorList>
            <consortium name="The Broad Institute Genomics Platform"/>
            <consortium name="The Broad Institute Genome Sequencing Center for Infectious Disease"/>
            <person name="Wu L."/>
            <person name="Ma J."/>
        </authorList>
    </citation>
    <scope>NUCLEOTIDE SEQUENCE [LARGE SCALE GENOMIC DNA]</scope>
    <source>
        <strain evidence="4">CCUG 56756</strain>
    </source>
</reference>